<dbReference type="PANTHER" id="PTHR31672:SF13">
    <property type="entry name" value="F-BOX PROTEIN CPR30-LIKE"/>
    <property type="match status" value="1"/>
</dbReference>
<dbReference type="EMBL" id="JBJUIK010000013">
    <property type="protein sequence ID" value="KAL3507253.1"/>
    <property type="molecule type" value="Genomic_DNA"/>
</dbReference>
<dbReference type="PANTHER" id="PTHR31672">
    <property type="entry name" value="BNACNNG10540D PROTEIN"/>
    <property type="match status" value="1"/>
</dbReference>
<proteinExistence type="predicted"/>
<name>A0ABD2YIP5_9GENT</name>
<evidence type="ECO:0000313" key="3">
    <source>
        <dbReference type="Proteomes" id="UP001630127"/>
    </source>
</evidence>
<dbReference type="AlphaFoldDB" id="A0ABD2YIP5"/>
<dbReference type="Proteomes" id="UP001630127">
    <property type="component" value="Unassembled WGS sequence"/>
</dbReference>
<dbReference type="InterPro" id="IPR050796">
    <property type="entry name" value="SCF_F-box_component"/>
</dbReference>
<dbReference type="InterPro" id="IPR001810">
    <property type="entry name" value="F-box_dom"/>
</dbReference>
<dbReference type="SUPFAM" id="SSF81383">
    <property type="entry name" value="F-box domain"/>
    <property type="match status" value="1"/>
</dbReference>
<dbReference type="PROSITE" id="PS50181">
    <property type="entry name" value="FBOX"/>
    <property type="match status" value="1"/>
</dbReference>
<dbReference type="SMART" id="SM00256">
    <property type="entry name" value="FBOX"/>
    <property type="match status" value="1"/>
</dbReference>
<keyword evidence="3" id="KW-1185">Reference proteome</keyword>
<comment type="caution">
    <text evidence="2">The sequence shown here is derived from an EMBL/GenBank/DDBJ whole genome shotgun (WGS) entry which is preliminary data.</text>
</comment>
<evidence type="ECO:0000259" key="1">
    <source>
        <dbReference type="PROSITE" id="PS50181"/>
    </source>
</evidence>
<gene>
    <name evidence="2" type="ORF">ACH5RR_032635</name>
</gene>
<dbReference type="InterPro" id="IPR036047">
    <property type="entry name" value="F-box-like_dom_sf"/>
</dbReference>
<protein>
    <recommendedName>
        <fullName evidence="1">F-box domain-containing protein</fullName>
    </recommendedName>
</protein>
<sequence length="157" mass="18682">MHIPPEVYEKIRVRLEVKDLLRFKCVCRCWADIISSSFFVHRQLEQSKEDPDQNHRRIFLIFPHVTIPYNSCDDKEDSKSVSRYRFDDRRTNTVCMELEHEHGQKLVPLGRVGETVYISKVFEDRRTFLNGIVHWPTYEPSLPNRLDFVVLYDLSPG</sequence>
<feature type="domain" description="F-box" evidence="1">
    <location>
        <begin position="1"/>
        <end position="44"/>
    </location>
</feature>
<organism evidence="2 3">
    <name type="scientific">Cinchona calisaya</name>
    <dbReference type="NCBI Taxonomy" id="153742"/>
    <lineage>
        <taxon>Eukaryota</taxon>
        <taxon>Viridiplantae</taxon>
        <taxon>Streptophyta</taxon>
        <taxon>Embryophyta</taxon>
        <taxon>Tracheophyta</taxon>
        <taxon>Spermatophyta</taxon>
        <taxon>Magnoliopsida</taxon>
        <taxon>eudicotyledons</taxon>
        <taxon>Gunneridae</taxon>
        <taxon>Pentapetalae</taxon>
        <taxon>asterids</taxon>
        <taxon>lamiids</taxon>
        <taxon>Gentianales</taxon>
        <taxon>Rubiaceae</taxon>
        <taxon>Cinchonoideae</taxon>
        <taxon>Cinchoneae</taxon>
        <taxon>Cinchona</taxon>
    </lineage>
</organism>
<dbReference type="Pfam" id="PF12937">
    <property type="entry name" value="F-box-like"/>
    <property type="match status" value="1"/>
</dbReference>
<reference evidence="2 3" key="1">
    <citation type="submission" date="2024-11" db="EMBL/GenBank/DDBJ databases">
        <title>A near-complete genome assembly of Cinchona calisaya.</title>
        <authorList>
            <person name="Lian D.C."/>
            <person name="Zhao X.W."/>
            <person name="Wei L."/>
        </authorList>
    </citation>
    <scope>NUCLEOTIDE SEQUENCE [LARGE SCALE GENOMIC DNA]</scope>
    <source>
        <tissue evidence="2">Nenye</tissue>
    </source>
</reference>
<dbReference type="Gene3D" id="1.20.1280.50">
    <property type="match status" value="1"/>
</dbReference>
<accession>A0ABD2YIP5</accession>
<evidence type="ECO:0000313" key="2">
    <source>
        <dbReference type="EMBL" id="KAL3507253.1"/>
    </source>
</evidence>